<name>A0A2P6MSJ0_9EUKA</name>
<keyword evidence="2" id="KW-1185">Reference proteome</keyword>
<accession>A0A2P6MSJ0</accession>
<sequence>MGMGLTPFGESRAIGIAQGDTALNRIFLGYFAILWSLMARETLTKRLQPGVFKNAKGFH</sequence>
<dbReference type="AlphaFoldDB" id="A0A2P6MSJ0"/>
<proteinExistence type="predicted"/>
<protein>
    <submittedName>
        <fullName evidence="1">Uncharacterized protein</fullName>
    </submittedName>
</protein>
<comment type="caution">
    <text evidence="1">The sequence shown here is derived from an EMBL/GenBank/DDBJ whole genome shotgun (WGS) entry which is preliminary data.</text>
</comment>
<dbReference type="InParanoid" id="A0A2P6MSJ0"/>
<dbReference type="Proteomes" id="UP000241769">
    <property type="component" value="Unassembled WGS sequence"/>
</dbReference>
<organism evidence="1 2">
    <name type="scientific">Planoprotostelium fungivorum</name>
    <dbReference type="NCBI Taxonomy" id="1890364"/>
    <lineage>
        <taxon>Eukaryota</taxon>
        <taxon>Amoebozoa</taxon>
        <taxon>Evosea</taxon>
        <taxon>Variosea</taxon>
        <taxon>Cavosteliida</taxon>
        <taxon>Cavosteliaceae</taxon>
        <taxon>Planoprotostelium</taxon>
    </lineage>
</organism>
<evidence type="ECO:0000313" key="2">
    <source>
        <dbReference type="Proteomes" id="UP000241769"/>
    </source>
</evidence>
<reference evidence="1 2" key="1">
    <citation type="journal article" date="2018" name="Genome Biol. Evol.">
        <title>Multiple Roots of Fruiting Body Formation in Amoebozoa.</title>
        <authorList>
            <person name="Hillmann F."/>
            <person name="Forbes G."/>
            <person name="Novohradska S."/>
            <person name="Ferling I."/>
            <person name="Riege K."/>
            <person name="Groth M."/>
            <person name="Westermann M."/>
            <person name="Marz M."/>
            <person name="Spaller T."/>
            <person name="Winckler T."/>
            <person name="Schaap P."/>
            <person name="Glockner G."/>
        </authorList>
    </citation>
    <scope>NUCLEOTIDE SEQUENCE [LARGE SCALE GENOMIC DNA]</scope>
    <source>
        <strain evidence="1 2">Jena</strain>
    </source>
</reference>
<gene>
    <name evidence="1" type="ORF">PROFUN_03590</name>
</gene>
<dbReference type="EMBL" id="MDYQ01000448">
    <property type="protein sequence ID" value="PRP74668.1"/>
    <property type="molecule type" value="Genomic_DNA"/>
</dbReference>
<evidence type="ECO:0000313" key="1">
    <source>
        <dbReference type="EMBL" id="PRP74668.1"/>
    </source>
</evidence>